<dbReference type="AlphaFoldDB" id="A0A8B6M7H5"/>
<evidence type="ECO:0000313" key="3">
    <source>
        <dbReference type="Proteomes" id="UP000485880"/>
    </source>
</evidence>
<dbReference type="GO" id="GO:0016747">
    <property type="term" value="F:acyltransferase activity, transferring groups other than amino-acyl groups"/>
    <property type="evidence" value="ECO:0007669"/>
    <property type="project" value="InterPro"/>
</dbReference>
<dbReference type="PANTHER" id="PTHR41368:SF1">
    <property type="entry name" value="PROTEIN YGHO"/>
    <property type="match status" value="1"/>
</dbReference>
<comment type="caution">
    <text evidence="2">The sequence shown here is derived from an EMBL/GenBank/DDBJ whole genome shotgun (WGS) entry which is preliminary data.</text>
</comment>
<reference evidence="2 3" key="1">
    <citation type="submission" date="2019-05" db="EMBL/GenBank/DDBJ databases">
        <authorList>
            <person name="Farhan Ul Haque M."/>
        </authorList>
    </citation>
    <scope>NUCLEOTIDE SEQUENCE [LARGE SCALE GENOMIC DNA]</scope>
    <source>
        <strain evidence="2">2</strain>
    </source>
</reference>
<sequence length="390" mass="43384">MDAKGKAMSLGAIEIIPVNGLTAFLSFCRLPRQIYKGQSGFAPPLDAERWTVHGSKLNPHFKQVDWQAWIARKDGKPAGRIMAQVYKKDTPAPVGASSAQFGCLDAVNDPAVVEALTRTAEKWLRERGATVVHGPFSPSVNGEVGLLVQGFDAAPMVLMPWNPPYLVEAIEKLGYRKARDLISYRYDVTAKDRQAKAGILDRPEWRDRLKIRTLDLKKLGDEAAIIVDIFNDAWSENWGFVPFTLEEFMSAADGLKLVMPPEGGFMIELDGTPQAFGIVLPNLHEITADLGGRLFPFGLPRIIARIRNHAFKSGRLCLFGVRRALQRKAAGGAVILAFIEEIRQRSAKSSIEHVEFGWVLEDNIGMRRPIEFAGARIDKIHRVYEKKLTA</sequence>
<dbReference type="Proteomes" id="UP000485880">
    <property type="component" value="Unassembled WGS sequence"/>
</dbReference>
<dbReference type="SUPFAM" id="SSF55729">
    <property type="entry name" value="Acyl-CoA N-acyltransferases (Nat)"/>
    <property type="match status" value="1"/>
</dbReference>
<dbReference type="InterPro" id="IPR039968">
    <property type="entry name" value="BcerS-like"/>
</dbReference>
<feature type="domain" description="N-acetyltransferase" evidence="1">
    <location>
        <begin position="209"/>
        <end position="389"/>
    </location>
</feature>
<dbReference type="Gene3D" id="3.40.630.30">
    <property type="match status" value="1"/>
</dbReference>
<proteinExistence type="predicted"/>
<dbReference type="InterPro" id="IPR016181">
    <property type="entry name" value="Acyl_CoA_acyltransferase"/>
</dbReference>
<dbReference type="InterPro" id="IPR000182">
    <property type="entry name" value="GNAT_dom"/>
</dbReference>
<keyword evidence="3" id="KW-1185">Reference proteome</keyword>
<dbReference type="PANTHER" id="PTHR41368">
    <property type="entry name" value="PROTEIN YGHO"/>
    <property type="match status" value="1"/>
</dbReference>
<protein>
    <recommendedName>
        <fullName evidence="1">N-acetyltransferase domain-containing protein</fullName>
    </recommendedName>
</protein>
<evidence type="ECO:0000313" key="2">
    <source>
        <dbReference type="EMBL" id="VTZ50359.1"/>
    </source>
</evidence>
<accession>A0A8B6M7H5</accession>
<dbReference type="PROSITE" id="PS51186">
    <property type="entry name" value="GNAT"/>
    <property type="match status" value="1"/>
</dbReference>
<dbReference type="EMBL" id="CABFMQ020000080">
    <property type="protein sequence ID" value="VTZ50359.1"/>
    <property type="molecule type" value="Genomic_DNA"/>
</dbReference>
<organism evidence="2 3">
    <name type="scientific">Methylocella tundrae</name>
    <dbReference type="NCBI Taxonomy" id="227605"/>
    <lineage>
        <taxon>Bacteria</taxon>
        <taxon>Pseudomonadati</taxon>
        <taxon>Pseudomonadota</taxon>
        <taxon>Alphaproteobacteria</taxon>
        <taxon>Hyphomicrobiales</taxon>
        <taxon>Beijerinckiaceae</taxon>
        <taxon>Methylocella</taxon>
    </lineage>
</organism>
<name>A0A8B6M7H5_METTU</name>
<evidence type="ECO:0000259" key="1">
    <source>
        <dbReference type="PROSITE" id="PS51186"/>
    </source>
</evidence>
<gene>
    <name evidence="2" type="ORF">MPC4_230014</name>
</gene>